<evidence type="ECO:0000256" key="1">
    <source>
        <dbReference type="SAM" id="MobiDB-lite"/>
    </source>
</evidence>
<evidence type="ECO:0000313" key="3">
    <source>
        <dbReference type="Proteomes" id="UP000515512"/>
    </source>
</evidence>
<name>A0A7D6ZLA8_9NOCA</name>
<dbReference type="EMBL" id="CP059399">
    <property type="protein sequence ID" value="QLY33979.1"/>
    <property type="molecule type" value="Genomic_DNA"/>
</dbReference>
<dbReference type="KEGG" id="nhu:H0264_18640"/>
<sequence>MDFDEDERQALFDEGVDPDDPATHADQQWVSDLLRCYGMDLLFGES</sequence>
<feature type="region of interest" description="Disordered" evidence="1">
    <location>
        <begin position="1"/>
        <end position="24"/>
    </location>
</feature>
<dbReference type="Proteomes" id="UP000515512">
    <property type="component" value="Chromosome"/>
</dbReference>
<organism evidence="2 3">
    <name type="scientific">Nocardia huaxiensis</name>
    <dbReference type="NCBI Taxonomy" id="2755382"/>
    <lineage>
        <taxon>Bacteria</taxon>
        <taxon>Bacillati</taxon>
        <taxon>Actinomycetota</taxon>
        <taxon>Actinomycetes</taxon>
        <taxon>Mycobacteriales</taxon>
        <taxon>Nocardiaceae</taxon>
        <taxon>Nocardia</taxon>
    </lineage>
</organism>
<gene>
    <name evidence="2" type="ORF">H0264_18640</name>
</gene>
<dbReference type="AlphaFoldDB" id="A0A7D6ZLA8"/>
<accession>A0A7D6ZLA8</accession>
<evidence type="ECO:0000313" key="2">
    <source>
        <dbReference type="EMBL" id="QLY33979.1"/>
    </source>
</evidence>
<proteinExistence type="predicted"/>
<reference evidence="2 3" key="1">
    <citation type="submission" date="2020-07" db="EMBL/GenBank/DDBJ databases">
        <authorList>
            <person name="Zhuang K."/>
            <person name="Ran Y."/>
        </authorList>
    </citation>
    <scope>NUCLEOTIDE SEQUENCE [LARGE SCALE GENOMIC DNA]</scope>
    <source>
        <strain evidence="2 3">WCH-YHL-001</strain>
    </source>
</reference>
<dbReference type="RefSeq" id="WP_181585143.1">
    <property type="nucleotide sequence ID" value="NZ_CP059399.1"/>
</dbReference>
<keyword evidence="3" id="KW-1185">Reference proteome</keyword>
<protein>
    <submittedName>
        <fullName evidence="2">Uncharacterized protein</fullName>
    </submittedName>
</protein>